<evidence type="ECO:0000313" key="1">
    <source>
        <dbReference type="EMBL" id="KAI1719956.1"/>
    </source>
</evidence>
<keyword evidence="2" id="KW-1185">Reference proteome</keyword>
<accession>A0AAD4NCH5</accession>
<name>A0AAD4NCH5_9BILA</name>
<gene>
    <name evidence="1" type="ORF">DdX_05318</name>
</gene>
<comment type="caution">
    <text evidence="1">The sequence shown here is derived from an EMBL/GenBank/DDBJ whole genome shotgun (WGS) entry which is preliminary data.</text>
</comment>
<proteinExistence type="predicted"/>
<sequence>MERFLINRRNEKGESLLSTVLLSTCGKGGKGEYSINRTTFRLVALLVNIIIYTNNNNAASVLGKPMDSLCGILLQRRIPRQWKGKLFWTNAQQSPGSRPAFPSAQNYCCCHLSLFVAFEGRTHIRCQPAGYETHSIIM</sequence>
<evidence type="ECO:0000313" key="2">
    <source>
        <dbReference type="Proteomes" id="UP001201812"/>
    </source>
</evidence>
<dbReference type="Proteomes" id="UP001201812">
    <property type="component" value="Unassembled WGS sequence"/>
</dbReference>
<dbReference type="EMBL" id="JAKKPZ010000006">
    <property type="protein sequence ID" value="KAI1719956.1"/>
    <property type="molecule type" value="Genomic_DNA"/>
</dbReference>
<organism evidence="1 2">
    <name type="scientific">Ditylenchus destructor</name>
    <dbReference type="NCBI Taxonomy" id="166010"/>
    <lineage>
        <taxon>Eukaryota</taxon>
        <taxon>Metazoa</taxon>
        <taxon>Ecdysozoa</taxon>
        <taxon>Nematoda</taxon>
        <taxon>Chromadorea</taxon>
        <taxon>Rhabditida</taxon>
        <taxon>Tylenchina</taxon>
        <taxon>Tylenchomorpha</taxon>
        <taxon>Sphaerularioidea</taxon>
        <taxon>Anguinidae</taxon>
        <taxon>Anguininae</taxon>
        <taxon>Ditylenchus</taxon>
    </lineage>
</organism>
<protein>
    <submittedName>
        <fullName evidence="1">Uncharacterized protein</fullName>
    </submittedName>
</protein>
<reference evidence="1" key="1">
    <citation type="submission" date="2022-01" db="EMBL/GenBank/DDBJ databases">
        <title>Genome Sequence Resource for Two Populations of Ditylenchus destructor, the Migratory Endoparasitic Phytonematode.</title>
        <authorList>
            <person name="Zhang H."/>
            <person name="Lin R."/>
            <person name="Xie B."/>
        </authorList>
    </citation>
    <scope>NUCLEOTIDE SEQUENCE</scope>
    <source>
        <strain evidence="1">BazhouSP</strain>
    </source>
</reference>
<dbReference type="AlphaFoldDB" id="A0AAD4NCH5"/>